<dbReference type="InterPro" id="IPR027417">
    <property type="entry name" value="P-loop_NTPase"/>
</dbReference>
<dbReference type="SUPFAM" id="SSF50447">
    <property type="entry name" value="Translation proteins"/>
    <property type="match status" value="1"/>
</dbReference>
<dbReference type="InterPro" id="IPR006298">
    <property type="entry name" value="BipA"/>
</dbReference>
<dbReference type="CDD" id="cd03691">
    <property type="entry name" value="BipA_TypA_II"/>
    <property type="match status" value="1"/>
</dbReference>
<reference evidence="5 6" key="1">
    <citation type="submission" date="2023-11" db="EMBL/GenBank/DDBJ databases">
        <title>MicrobeMod: A computational toolkit for identifying prokaryotic methylation and restriction-modification with nanopore sequencing.</title>
        <authorList>
            <person name="Crits-Christoph A."/>
            <person name="Kang S.C."/>
            <person name="Lee H."/>
            <person name="Ostrov N."/>
        </authorList>
    </citation>
    <scope>NUCLEOTIDE SEQUENCE [LARGE SCALE GENOMIC DNA]</scope>
    <source>
        <strain evidence="5 6">ATCC 43984</strain>
    </source>
</reference>
<dbReference type="Pfam" id="PF21018">
    <property type="entry name" value="BipA_C"/>
    <property type="match status" value="1"/>
</dbReference>
<dbReference type="Proteomes" id="UP001321908">
    <property type="component" value="Chromosome"/>
</dbReference>
<keyword evidence="3" id="KW-0699">rRNA-binding</keyword>
<feature type="binding site" evidence="3">
    <location>
        <begin position="15"/>
        <end position="20"/>
    </location>
    <ligand>
        <name>GTP</name>
        <dbReference type="ChEBI" id="CHEBI:37565"/>
    </ligand>
</feature>
<dbReference type="RefSeq" id="WP_246923964.1">
    <property type="nucleotide sequence ID" value="NZ_CP140151.1"/>
</dbReference>
<dbReference type="InterPro" id="IPR047043">
    <property type="entry name" value="BipA_III"/>
</dbReference>
<dbReference type="InterPro" id="IPR000795">
    <property type="entry name" value="T_Tr_GTP-bd_dom"/>
</dbReference>
<dbReference type="Gene3D" id="3.30.70.870">
    <property type="entry name" value="Elongation Factor G (Translational Gtpase), domain 3"/>
    <property type="match status" value="1"/>
</dbReference>
<dbReference type="InterPro" id="IPR035647">
    <property type="entry name" value="EFG_III/V"/>
</dbReference>
<keyword evidence="3" id="KW-0690">Ribosome biogenesis</keyword>
<dbReference type="SUPFAM" id="SSF54980">
    <property type="entry name" value="EF-G C-terminal domain-like"/>
    <property type="match status" value="2"/>
</dbReference>
<keyword evidence="1 3" id="KW-0547">Nucleotide-binding</keyword>
<dbReference type="EC" id="3.6.5.-" evidence="3"/>
<dbReference type="InterPro" id="IPR042116">
    <property type="entry name" value="TypA/BipA_C"/>
</dbReference>
<dbReference type="EMBL" id="CP140151">
    <property type="protein sequence ID" value="WQH10397.1"/>
    <property type="molecule type" value="Genomic_DNA"/>
</dbReference>
<dbReference type="SUPFAM" id="SSF52540">
    <property type="entry name" value="P-loop containing nucleoside triphosphate hydrolases"/>
    <property type="match status" value="1"/>
</dbReference>
<gene>
    <name evidence="5" type="primary">typA</name>
    <name evidence="3" type="synonym">bipA</name>
    <name evidence="5" type="ORF">SR908_06925</name>
</gene>
<protein>
    <recommendedName>
        <fullName evidence="3">Large ribosomal subunit assembly factor BipA</fullName>
        <ecNumber evidence="3">3.6.5.-</ecNumber>
    </recommendedName>
    <alternativeName>
        <fullName evidence="3">GTP-binding protein BipA</fullName>
    </alternativeName>
</protein>
<name>A0ABZ0YG43_9GAMM</name>
<keyword evidence="3" id="KW-0694">RNA-binding</keyword>
<sequence length="603" mass="66945">MIENLRNIAIIAHVDHGKTTLVDQLLSQSGTLDRKAEGQERIMDSNDQEKERGITILSKNTAIQWHDYHINIVDTPGHADFGGEVERVMSMVDSVLLMVDAVDGPMPQTRFVTQKAFDRGLKPIVVVNKIDRPGARPDWVIDQIFDLFDNLGASDEQLDFPIIYCSALNGVAGMDPDALEDDMTPMFQSIVDIVEPPTVERDGPFQMQISALDYNSYVGVIGLGRIKRGNVSPGQQISVISKEGNVRKGKVGQVMTHLGLERVQTEQAEAGDIVCITGISDLAISDTLCDPAAVEALPVLTVDEPTVSMTFQVNDSPFAGKEGKFVTSRNIRDRLEQELIHNVALRVEEAETPEKFKVSGRGELHLSVLIESMRREGYELAVGRPEVIIREIDGVKQEPYEEVIIDCEEQHQGAVMEEIGYRKGEMTNMNPDGKGRVRLDFIIPARGLIGFRGQFLTLTSGTGILTSRFDHYGPLKPDASVERRNGVLISMAPGKALAYALFALQDRGKLMVEHGTEVYEGMLIGINNRADDMAVNPTKAKKLDNMRSAGTDEALVLTPPIRFSLEQAIEFLDDDELVEITPEHIRLRKKHLTENERKRAKKK</sequence>
<keyword evidence="3" id="KW-0820">tRNA-binding</keyword>
<dbReference type="Gene3D" id="3.40.50.300">
    <property type="entry name" value="P-loop containing nucleotide triphosphate hydrolases"/>
    <property type="match status" value="1"/>
</dbReference>
<evidence type="ECO:0000256" key="2">
    <source>
        <dbReference type="ARBA" id="ARBA00023134"/>
    </source>
</evidence>
<dbReference type="Pfam" id="PF03144">
    <property type="entry name" value="GTP_EFTU_D2"/>
    <property type="match status" value="1"/>
</dbReference>
<dbReference type="InterPro" id="IPR000640">
    <property type="entry name" value="EFG_V-like"/>
</dbReference>
<evidence type="ECO:0000256" key="1">
    <source>
        <dbReference type="ARBA" id="ARBA00022741"/>
    </source>
</evidence>
<evidence type="ECO:0000313" key="6">
    <source>
        <dbReference type="Proteomes" id="UP001321908"/>
    </source>
</evidence>
<comment type="subcellular location">
    <subcellularLocation>
        <location evidence="3">Cytoplasm</location>
    </subcellularLocation>
    <text evidence="3">Binds to ribosomes.</text>
</comment>
<feature type="domain" description="Tr-type G" evidence="4">
    <location>
        <begin position="3"/>
        <end position="198"/>
    </location>
</feature>
<dbReference type="CDD" id="cd03710">
    <property type="entry name" value="BipA_TypA_C"/>
    <property type="match status" value="1"/>
</dbReference>
<comment type="similarity">
    <text evidence="3">Belongs to the TRAFAC class translation factor GTPase superfamily. Classic translation factor GTPase family. BipA subfamily.</text>
</comment>
<dbReference type="Gene3D" id="2.40.50.250">
    <property type="entry name" value="bipa protein"/>
    <property type="match status" value="1"/>
</dbReference>
<dbReference type="PANTHER" id="PTHR42908:SF8">
    <property type="entry name" value="TR-TYPE G DOMAIN-CONTAINING PROTEIN"/>
    <property type="match status" value="1"/>
</dbReference>
<comment type="subunit">
    <text evidence="3">Monomer.</text>
</comment>
<keyword evidence="3" id="KW-0378">Hydrolase</keyword>
<keyword evidence="3" id="KW-0963">Cytoplasm</keyword>
<dbReference type="PROSITE" id="PS51722">
    <property type="entry name" value="G_TR_2"/>
    <property type="match status" value="1"/>
</dbReference>
<organism evidence="5 6">
    <name type="scientific">Chromohalobacter canadensis</name>
    <dbReference type="NCBI Taxonomy" id="141389"/>
    <lineage>
        <taxon>Bacteria</taxon>
        <taxon>Pseudomonadati</taxon>
        <taxon>Pseudomonadota</taxon>
        <taxon>Gammaproteobacteria</taxon>
        <taxon>Oceanospirillales</taxon>
        <taxon>Halomonadaceae</taxon>
        <taxon>Chromohalobacter</taxon>
    </lineage>
</organism>
<keyword evidence="2 3" id="KW-0342">GTP-binding</keyword>
<dbReference type="InterPro" id="IPR004161">
    <property type="entry name" value="EFTu-like_2"/>
</dbReference>
<dbReference type="PROSITE" id="PS00301">
    <property type="entry name" value="G_TR_1"/>
    <property type="match status" value="1"/>
</dbReference>
<dbReference type="CDD" id="cd16263">
    <property type="entry name" value="BipA_III"/>
    <property type="match status" value="1"/>
</dbReference>
<comment type="catalytic activity">
    <reaction evidence="3">
        <text>GTP + H2O = GDP + phosphate + H(+)</text>
        <dbReference type="Rhea" id="RHEA:19669"/>
        <dbReference type="ChEBI" id="CHEBI:15377"/>
        <dbReference type="ChEBI" id="CHEBI:15378"/>
        <dbReference type="ChEBI" id="CHEBI:37565"/>
        <dbReference type="ChEBI" id="CHEBI:43474"/>
        <dbReference type="ChEBI" id="CHEBI:58189"/>
    </reaction>
</comment>
<dbReference type="NCBIfam" id="TIGR01394">
    <property type="entry name" value="TypA_BipA"/>
    <property type="match status" value="1"/>
</dbReference>
<dbReference type="InterPro" id="IPR035651">
    <property type="entry name" value="BipA_V"/>
</dbReference>
<comment type="function">
    <text evidence="3">A 50S ribosomal subunit assembly protein with GTPase activity, required for 50S subunit assembly at low temperatures, may also play a role in translation. Binds GTP and analogs. Binds the 70S ribosome between the 30S and 50S subunits, in a similar position as ribosome-bound EF-G; it contacts a number of ribosomal proteins, both rRNAs and the A-site tRNA.</text>
</comment>
<dbReference type="InterPro" id="IPR005225">
    <property type="entry name" value="Small_GTP-bd"/>
</dbReference>
<evidence type="ECO:0000259" key="4">
    <source>
        <dbReference type="PROSITE" id="PS51722"/>
    </source>
</evidence>
<dbReference type="InterPro" id="IPR047041">
    <property type="entry name" value="BipA_GTP-bd_dom"/>
</dbReference>
<accession>A0ABZ0YG43</accession>
<evidence type="ECO:0000313" key="5">
    <source>
        <dbReference type="EMBL" id="WQH10397.1"/>
    </source>
</evidence>
<keyword evidence="6" id="KW-1185">Reference proteome</keyword>
<dbReference type="InterPro" id="IPR047042">
    <property type="entry name" value="BipA_II"/>
</dbReference>
<dbReference type="InterPro" id="IPR031157">
    <property type="entry name" value="G_TR_CS"/>
</dbReference>
<dbReference type="Pfam" id="PF00679">
    <property type="entry name" value="EFG_C"/>
    <property type="match status" value="1"/>
</dbReference>
<dbReference type="Pfam" id="PF00009">
    <property type="entry name" value="GTP_EFTU"/>
    <property type="match status" value="1"/>
</dbReference>
<dbReference type="PANTHER" id="PTHR42908">
    <property type="entry name" value="TRANSLATION ELONGATION FACTOR-RELATED"/>
    <property type="match status" value="1"/>
</dbReference>
<dbReference type="InterPro" id="IPR009000">
    <property type="entry name" value="Transl_B-barrel_sf"/>
</dbReference>
<evidence type="ECO:0000256" key="3">
    <source>
        <dbReference type="HAMAP-Rule" id="MF_00849"/>
    </source>
</evidence>
<dbReference type="Gene3D" id="3.30.70.240">
    <property type="match status" value="1"/>
</dbReference>
<dbReference type="Gene3D" id="2.40.30.10">
    <property type="entry name" value="Translation factors"/>
    <property type="match status" value="1"/>
</dbReference>
<dbReference type="PRINTS" id="PR00315">
    <property type="entry name" value="ELONGATNFCT"/>
</dbReference>
<feature type="binding site" evidence="3">
    <location>
        <begin position="128"/>
        <end position="131"/>
    </location>
    <ligand>
        <name>GTP</name>
        <dbReference type="ChEBI" id="CHEBI:37565"/>
    </ligand>
</feature>
<dbReference type="HAMAP" id="MF_00849">
    <property type="entry name" value="BipA"/>
    <property type="match status" value="1"/>
</dbReference>
<proteinExistence type="inferred from homology"/>
<dbReference type="CDD" id="cd01891">
    <property type="entry name" value="TypA_BipA"/>
    <property type="match status" value="1"/>
</dbReference>
<dbReference type="InterPro" id="IPR048876">
    <property type="entry name" value="BipA_C"/>
</dbReference>
<dbReference type="NCBIfam" id="TIGR00231">
    <property type="entry name" value="small_GTP"/>
    <property type="match status" value="1"/>
</dbReference>